<sequence>MTRLWLVRHGPTHARGMVGWSDLPADLSDRPALARLAALLPPAAAVVSSDLRRAVATADALQGHRPRLSHDAALREIHFGAWELRSHAEVEADDPAHIRAFWDSSGDVAAPGGESWNAMASRVHGALDRLALAHAGGDLVVVCHFGAILACVQRALGQSVQQAFAQRIDNLSLTEIAVTPEGWQASRINHIA</sequence>
<dbReference type="Proteomes" id="UP000484076">
    <property type="component" value="Unassembled WGS sequence"/>
</dbReference>
<name>A0A8X8H7Y5_9RHOB</name>
<dbReference type="Pfam" id="PF00300">
    <property type="entry name" value="His_Phos_1"/>
    <property type="match status" value="1"/>
</dbReference>
<protein>
    <submittedName>
        <fullName evidence="1">Histidine phosphatase family protein</fullName>
    </submittedName>
</protein>
<keyword evidence="2" id="KW-1185">Reference proteome</keyword>
<evidence type="ECO:0000313" key="2">
    <source>
        <dbReference type="Proteomes" id="UP000484076"/>
    </source>
</evidence>
<reference evidence="1" key="1">
    <citation type="submission" date="2020-05" db="EMBL/GenBank/DDBJ databases">
        <title>Fertoebacter nigrum gen. nov., sp. nov., a new member of the family Rhodobacteraceae.</title>
        <authorList>
            <person name="Szuroczki S."/>
            <person name="Abbaszade G."/>
            <person name="Buni D."/>
            <person name="Schumann P."/>
            <person name="Toth E."/>
        </authorList>
    </citation>
    <scope>NUCLEOTIDE SEQUENCE</scope>
    <source>
        <strain evidence="1">RG-N-1a</strain>
    </source>
</reference>
<dbReference type="GO" id="GO:0005737">
    <property type="term" value="C:cytoplasm"/>
    <property type="evidence" value="ECO:0007669"/>
    <property type="project" value="TreeGrafter"/>
</dbReference>
<organism evidence="1 2">
    <name type="scientific">Fertoeibacter niger</name>
    <dbReference type="NCBI Taxonomy" id="2656921"/>
    <lineage>
        <taxon>Bacteria</taxon>
        <taxon>Pseudomonadati</taxon>
        <taxon>Pseudomonadota</taxon>
        <taxon>Alphaproteobacteria</taxon>
        <taxon>Rhodobacterales</taxon>
        <taxon>Paracoccaceae</taxon>
        <taxon>Fertoeibacter</taxon>
    </lineage>
</organism>
<dbReference type="InterPro" id="IPR013078">
    <property type="entry name" value="His_Pase_superF_clade-1"/>
</dbReference>
<dbReference type="CDD" id="cd07067">
    <property type="entry name" value="HP_PGM_like"/>
    <property type="match status" value="1"/>
</dbReference>
<comment type="caution">
    <text evidence="1">The sequence shown here is derived from an EMBL/GenBank/DDBJ whole genome shotgun (WGS) entry which is preliminary data.</text>
</comment>
<dbReference type="PANTHER" id="PTHR48100:SF1">
    <property type="entry name" value="HISTIDINE PHOSPHATASE FAMILY PROTEIN-RELATED"/>
    <property type="match status" value="1"/>
</dbReference>
<dbReference type="RefSeq" id="WP_174539827.1">
    <property type="nucleotide sequence ID" value="NZ_WHUT02000006.1"/>
</dbReference>
<gene>
    <name evidence="1" type="ORF">GEU84_011885</name>
</gene>
<dbReference type="GO" id="GO:0016791">
    <property type="term" value="F:phosphatase activity"/>
    <property type="evidence" value="ECO:0007669"/>
    <property type="project" value="TreeGrafter"/>
</dbReference>
<evidence type="ECO:0000313" key="1">
    <source>
        <dbReference type="EMBL" id="NUB45091.1"/>
    </source>
</evidence>
<dbReference type="PANTHER" id="PTHR48100">
    <property type="entry name" value="BROAD-SPECIFICITY PHOSPHATASE YOR283W-RELATED"/>
    <property type="match status" value="1"/>
</dbReference>
<dbReference type="EMBL" id="WHUT02000006">
    <property type="protein sequence ID" value="NUB45091.1"/>
    <property type="molecule type" value="Genomic_DNA"/>
</dbReference>
<accession>A0A8X8H7Y5</accession>
<dbReference type="SMART" id="SM00855">
    <property type="entry name" value="PGAM"/>
    <property type="match status" value="1"/>
</dbReference>
<dbReference type="SUPFAM" id="SSF53254">
    <property type="entry name" value="Phosphoglycerate mutase-like"/>
    <property type="match status" value="1"/>
</dbReference>
<dbReference type="InterPro" id="IPR050275">
    <property type="entry name" value="PGM_Phosphatase"/>
</dbReference>
<dbReference type="Gene3D" id="3.40.50.1240">
    <property type="entry name" value="Phosphoglycerate mutase-like"/>
    <property type="match status" value="1"/>
</dbReference>
<dbReference type="InterPro" id="IPR029033">
    <property type="entry name" value="His_PPase_superfam"/>
</dbReference>
<proteinExistence type="predicted"/>
<dbReference type="AlphaFoldDB" id="A0A8X8H7Y5"/>